<dbReference type="PROSITE" id="PS50885">
    <property type="entry name" value="HAMP"/>
    <property type="match status" value="1"/>
</dbReference>
<dbReference type="SUPFAM" id="SSF55874">
    <property type="entry name" value="ATPase domain of HSP90 chaperone/DNA topoisomerase II/histidine kinase"/>
    <property type="match status" value="1"/>
</dbReference>
<evidence type="ECO:0000256" key="5">
    <source>
        <dbReference type="ARBA" id="ARBA00022777"/>
    </source>
</evidence>
<organism evidence="9 10">
    <name type="scientific">Paenibacillus glycinis</name>
    <dbReference type="NCBI Taxonomy" id="2697035"/>
    <lineage>
        <taxon>Bacteria</taxon>
        <taxon>Bacillati</taxon>
        <taxon>Bacillota</taxon>
        <taxon>Bacilli</taxon>
        <taxon>Bacillales</taxon>
        <taxon>Paenibacillaceae</taxon>
        <taxon>Paenibacillus</taxon>
    </lineage>
</organism>
<dbReference type="InterPro" id="IPR003594">
    <property type="entry name" value="HATPase_dom"/>
</dbReference>
<dbReference type="InterPro" id="IPR003660">
    <property type="entry name" value="HAMP_dom"/>
</dbReference>
<evidence type="ECO:0000256" key="2">
    <source>
        <dbReference type="ARBA" id="ARBA00022475"/>
    </source>
</evidence>
<dbReference type="InterPro" id="IPR050640">
    <property type="entry name" value="Bact_2-comp_sensor_kinase"/>
</dbReference>
<name>A0ABW9XSZ8_9BACL</name>
<dbReference type="RefSeq" id="WP_161744593.1">
    <property type="nucleotide sequence ID" value="NZ_JAAAMV010000017.1"/>
</dbReference>
<dbReference type="Pfam" id="PF02518">
    <property type="entry name" value="HATPase_c"/>
    <property type="match status" value="1"/>
</dbReference>
<evidence type="ECO:0000256" key="1">
    <source>
        <dbReference type="ARBA" id="ARBA00004651"/>
    </source>
</evidence>
<reference evidence="9 10" key="1">
    <citation type="submission" date="2020-01" db="EMBL/GenBank/DDBJ databases">
        <title>Paenibacillus soybeanensis sp. nov. isolated from the nodules of soybean (Glycine max(L.) Merr).</title>
        <authorList>
            <person name="Wang H."/>
        </authorList>
    </citation>
    <scope>NUCLEOTIDE SEQUENCE [LARGE SCALE GENOMIC DNA]</scope>
    <source>
        <strain evidence="9 10">T1</strain>
    </source>
</reference>
<comment type="caution">
    <text evidence="9">The sequence shown here is derived from an EMBL/GenBank/DDBJ whole genome shotgun (WGS) entry which is preliminary data.</text>
</comment>
<evidence type="ECO:0000313" key="9">
    <source>
        <dbReference type="EMBL" id="NBD25783.1"/>
    </source>
</evidence>
<dbReference type="InterPro" id="IPR010559">
    <property type="entry name" value="Sig_transdc_His_kin_internal"/>
</dbReference>
<gene>
    <name evidence="9" type="ORF">GT019_18075</name>
</gene>
<keyword evidence="10" id="KW-1185">Reference proteome</keyword>
<evidence type="ECO:0000256" key="6">
    <source>
        <dbReference type="ARBA" id="ARBA00023136"/>
    </source>
</evidence>
<dbReference type="Gene3D" id="3.30.450.20">
    <property type="entry name" value="PAS domain"/>
    <property type="match status" value="1"/>
</dbReference>
<keyword evidence="3" id="KW-0597">Phosphoprotein</keyword>
<evidence type="ECO:0000256" key="3">
    <source>
        <dbReference type="ARBA" id="ARBA00022553"/>
    </source>
</evidence>
<dbReference type="Gene3D" id="3.30.565.10">
    <property type="entry name" value="Histidine kinase-like ATPase, C-terminal domain"/>
    <property type="match status" value="1"/>
</dbReference>
<feature type="transmembrane region" description="Helical" evidence="7">
    <location>
        <begin position="29"/>
        <end position="50"/>
    </location>
</feature>
<dbReference type="PANTHER" id="PTHR34220:SF7">
    <property type="entry name" value="SENSOR HISTIDINE KINASE YPDA"/>
    <property type="match status" value="1"/>
</dbReference>
<keyword evidence="7" id="KW-1133">Transmembrane helix</keyword>
<evidence type="ECO:0000256" key="4">
    <source>
        <dbReference type="ARBA" id="ARBA00022679"/>
    </source>
</evidence>
<proteinExistence type="predicted"/>
<keyword evidence="2" id="KW-1003">Cell membrane</keyword>
<dbReference type="InterPro" id="IPR036890">
    <property type="entry name" value="HATPase_C_sf"/>
</dbReference>
<feature type="domain" description="HAMP" evidence="8">
    <location>
        <begin position="336"/>
        <end position="388"/>
    </location>
</feature>
<comment type="subcellular location">
    <subcellularLocation>
        <location evidence="1">Cell membrane</location>
        <topology evidence="1">Multi-pass membrane protein</topology>
    </subcellularLocation>
</comment>
<accession>A0ABW9XSZ8</accession>
<evidence type="ECO:0000313" key="10">
    <source>
        <dbReference type="Proteomes" id="UP000665561"/>
    </source>
</evidence>
<dbReference type="CDD" id="cd06225">
    <property type="entry name" value="HAMP"/>
    <property type="match status" value="1"/>
</dbReference>
<evidence type="ECO:0000259" key="8">
    <source>
        <dbReference type="PROSITE" id="PS50885"/>
    </source>
</evidence>
<dbReference type="Pfam" id="PF06580">
    <property type="entry name" value="His_kinase"/>
    <property type="match status" value="1"/>
</dbReference>
<dbReference type="Pfam" id="PF00672">
    <property type="entry name" value="HAMP"/>
    <property type="match status" value="1"/>
</dbReference>
<keyword evidence="7" id="KW-0812">Transmembrane</keyword>
<dbReference type="Proteomes" id="UP000665561">
    <property type="component" value="Unassembled WGS sequence"/>
</dbReference>
<keyword evidence="6 7" id="KW-0472">Membrane</keyword>
<keyword evidence="4" id="KW-0808">Transferase</keyword>
<evidence type="ECO:0000256" key="7">
    <source>
        <dbReference type="SAM" id="Phobius"/>
    </source>
</evidence>
<dbReference type="SUPFAM" id="SSF158472">
    <property type="entry name" value="HAMP domain-like"/>
    <property type="match status" value="1"/>
</dbReference>
<feature type="transmembrane region" description="Helical" evidence="7">
    <location>
        <begin position="312"/>
        <end position="334"/>
    </location>
</feature>
<dbReference type="SMART" id="SM00304">
    <property type="entry name" value="HAMP"/>
    <property type="match status" value="1"/>
</dbReference>
<dbReference type="PANTHER" id="PTHR34220">
    <property type="entry name" value="SENSOR HISTIDINE KINASE YPDA"/>
    <property type="match status" value="1"/>
</dbReference>
<dbReference type="EMBL" id="JAAAMV010000017">
    <property type="protein sequence ID" value="NBD25783.1"/>
    <property type="molecule type" value="Genomic_DNA"/>
</dbReference>
<sequence length="621" mass="70240">MTTTKRFPRTTRMLLFPYRFITKSLYRKIWFCFFVTISITVVTLGLDYYVQTSSDIKRQAIGNMEQISNQSAATLESYMTNIKNFAWEYFGDKDFQQFVKHLGADPGTYSHYSTKFNQFLSRNPVADLIMVSQMNGNRLTSGGISKVNSLDQDFEQLKTIAIRNDGKGAWLPTVVIDPRTKKSVRTLIFTQAIKTIDFNSDNPVVGVLFIRLSSDFLKDWLGEIGSEEQGQYALVDSADSRVMFTLNEKSLGERLTGLDRLFAFSYHVTSRYLYADHLGEKTLFVSNKLDNTSWVLVGQIPLGILLRQVNELALRTLMIGAVCLLGAMIIASVLSSKIITPLKQLKKGIVAIEKGDYGVAVPVTSTDEIGYFVRRFNQMAKEINELIVKVYEADLVKKDAEIKSLQSQINPHFLYNTLGMIDSLAALHDDDRISIISSSLAKMFRYNISAGHMSTLHAEIRQLEIYLSIQQIRFADRLTYTIDMEEGLQTILTPKLLLQPLVENSFIHGIDHLSAGGEIRIRAYSLSDTDAVITVWNNGPRIEPQRLQALHLMLEQCQQQNYASNSASSIGLFNVQYRIKLVFGNHYGLTLHSSDDQGTTATVSVKKMRVEEAHDEIDDRR</sequence>
<keyword evidence="5" id="KW-0418">Kinase</keyword>
<dbReference type="Gene3D" id="6.10.340.10">
    <property type="match status" value="1"/>
</dbReference>
<protein>
    <submittedName>
        <fullName evidence="9">HAMP domain-containing protein</fullName>
    </submittedName>
</protein>